<dbReference type="InterPro" id="IPR036186">
    <property type="entry name" value="Serpin_sf"/>
</dbReference>
<dbReference type="InterPro" id="IPR000215">
    <property type="entry name" value="Serpin_fam"/>
</dbReference>
<feature type="signal peptide" evidence="3">
    <location>
        <begin position="1"/>
        <end position="21"/>
    </location>
</feature>
<reference evidence="6" key="1">
    <citation type="submission" date="2022-11" db="UniProtKB">
        <authorList>
            <consortium name="WormBaseParasite"/>
        </authorList>
    </citation>
    <scope>IDENTIFICATION</scope>
</reference>
<feature type="chain" id="PRO_5037916412" evidence="3">
    <location>
        <begin position="22"/>
        <end position="397"/>
    </location>
</feature>
<accession>A0A915PVQ2</accession>
<evidence type="ECO:0000313" key="5">
    <source>
        <dbReference type="Proteomes" id="UP000887581"/>
    </source>
</evidence>
<evidence type="ECO:0000313" key="6">
    <source>
        <dbReference type="WBParaSite" id="sdigi.contig5.g611.t1"/>
    </source>
</evidence>
<dbReference type="GO" id="GO:0005615">
    <property type="term" value="C:extracellular space"/>
    <property type="evidence" value="ECO:0007669"/>
    <property type="project" value="InterPro"/>
</dbReference>
<dbReference type="SUPFAM" id="SSF56574">
    <property type="entry name" value="Serpins"/>
    <property type="match status" value="1"/>
</dbReference>
<dbReference type="AlphaFoldDB" id="A0A915PVQ2"/>
<dbReference type="InterPro" id="IPR042178">
    <property type="entry name" value="Serpin_sf_1"/>
</dbReference>
<dbReference type="Gene3D" id="2.30.39.10">
    <property type="entry name" value="Alpha-1-antitrypsin, domain 1"/>
    <property type="match status" value="1"/>
</dbReference>
<protein>
    <submittedName>
        <fullName evidence="6">Serpin domain-containing protein</fullName>
    </submittedName>
</protein>
<dbReference type="Proteomes" id="UP000887581">
    <property type="component" value="Unplaced"/>
</dbReference>
<proteinExistence type="inferred from homology"/>
<evidence type="ECO:0000256" key="1">
    <source>
        <dbReference type="ARBA" id="ARBA00009500"/>
    </source>
</evidence>
<name>A0A915PVQ2_9BILA</name>
<dbReference type="InterPro" id="IPR042185">
    <property type="entry name" value="Serpin_sf_2"/>
</dbReference>
<dbReference type="Gene3D" id="3.30.497.10">
    <property type="entry name" value="Antithrombin, subunit I, domain 2"/>
    <property type="match status" value="1"/>
</dbReference>
<dbReference type="CDD" id="cd19590">
    <property type="entry name" value="serpin_thermopin-like"/>
    <property type="match status" value="1"/>
</dbReference>
<sequence>MTLLSVTSLLLVNVLLHPAQSLVIKSTRDRFIEEAQADFALNLLKTVAKSNETVTLSPFSINIALAIVYAGAEGKTKQQIAEVLTKGQNSQRLNNYFSYLLTEILKKKNKYILNIANRLYIHHSFDLKQAYISIVKSHYAEQLQQVNFDQKDAVVKAADEINRWVAQQTNGKIKNLVIPSDIRSNTKLMLTNAIYFKGNWENPFDKSMTKAKIFHSHKPRKIEMMTTEGYFPYYEDENVQLLGIPYIGHEVYFHVLLPQRRSDLVDIEKTLTGRKLLDYLQGSTETKVQVEIPKFNIEKKFQLVDSLKKMGMSDAFTHTANFTVISDMPLYISAVLHKSFIEVNEEGSEAAASSTVELQMRSAPILFPAARVFCADHPHLFAITWHSTTVLFIGRIA</sequence>
<organism evidence="5 6">
    <name type="scientific">Setaria digitata</name>
    <dbReference type="NCBI Taxonomy" id="48799"/>
    <lineage>
        <taxon>Eukaryota</taxon>
        <taxon>Metazoa</taxon>
        <taxon>Ecdysozoa</taxon>
        <taxon>Nematoda</taxon>
        <taxon>Chromadorea</taxon>
        <taxon>Rhabditida</taxon>
        <taxon>Spirurina</taxon>
        <taxon>Spiruromorpha</taxon>
        <taxon>Filarioidea</taxon>
        <taxon>Setariidae</taxon>
        <taxon>Setaria</taxon>
    </lineage>
</organism>
<comment type="similarity">
    <text evidence="1 2">Belongs to the serpin family.</text>
</comment>
<dbReference type="Pfam" id="PF00079">
    <property type="entry name" value="Serpin"/>
    <property type="match status" value="1"/>
</dbReference>
<dbReference type="PANTHER" id="PTHR11461">
    <property type="entry name" value="SERINE PROTEASE INHIBITOR, SERPIN"/>
    <property type="match status" value="1"/>
</dbReference>
<evidence type="ECO:0000256" key="3">
    <source>
        <dbReference type="SAM" id="SignalP"/>
    </source>
</evidence>
<dbReference type="InterPro" id="IPR023796">
    <property type="entry name" value="Serpin_dom"/>
</dbReference>
<evidence type="ECO:0000256" key="2">
    <source>
        <dbReference type="RuleBase" id="RU000411"/>
    </source>
</evidence>
<feature type="domain" description="Serpin" evidence="4">
    <location>
        <begin position="41"/>
        <end position="397"/>
    </location>
</feature>
<dbReference type="SMART" id="SM00093">
    <property type="entry name" value="SERPIN"/>
    <property type="match status" value="1"/>
</dbReference>
<dbReference type="GO" id="GO:0004867">
    <property type="term" value="F:serine-type endopeptidase inhibitor activity"/>
    <property type="evidence" value="ECO:0007669"/>
    <property type="project" value="InterPro"/>
</dbReference>
<dbReference type="PANTHER" id="PTHR11461:SF211">
    <property type="entry name" value="GH10112P-RELATED"/>
    <property type="match status" value="1"/>
</dbReference>
<keyword evidence="3" id="KW-0732">Signal</keyword>
<dbReference type="WBParaSite" id="sdigi.contig5.g611.t1">
    <property type="protein sequence ID" value="sdigi.contig5.g611.t1"/>
    <property type="gene ID" value="sdigi.contig5.g611"/>
</dbReference>
<evidence type="ECO:0000259" key="4">
    <source>
        <dbReference type="SMART" id="SM00093"/>
    </source>
</evidence>
<keyword evidence="5" id="KW-1185">Reference proteome</keyword>